<reference evidence="1 2" key="1">
    <citation type="journal article" date="2011" name="Environ. Microbiol.">
        <title>The pGRT1 plasmid of Pseudomonas putida DOT-T1E encodes functions relevant for survival under harsh conditions in the environment.</title>
        <authorList>
            <person name="Molina L."/>
            <person name="Duque E."/>
            <person name="Gomez M.J."/>
            <person name="Krell T."/>
            <person name="Lacal J."/>
            <person name="Garcia-Puente A."/>
            <person name="Garcia V."/>
            <person name="Matilla M.A."/>
            <person name="Ramos J.L."/>
            <person name="Segura A."/>
        </authorList>
    </citation>
    <scope>NUCLEOTIDE SEQUENCE [LARGE SCALE GENOMIC DNA]</scope>
    <source>
        <strain evidence="1 2">DOT-T1E</strain>
        <plasmid evidence="2">Plasmid pGRT1</plasmid>
    </source>
</reference>
<evidence type="ECO:0000313" key="1">
    <source>
        <dbReference type="EMBL" id="AEK25407.1"/>
    </source>
</evidence>
<protein>
    <recommendedName>
        <fullName evidence="3">Antirestriction protein ArdR</fullName>
    </recommendedName>
</protein>
<name>G0WPD7_PSEPT</name>
<evidence type="ECO:0000313" key="2">
    <source>
        <dbReference type="Proteomes" id="UP000006503"/>
    </source>
</evidence>
<dbReference type="Proteomes" id="UP000006503">
    <property type="component" value="Plasmid pGRT1"/>
</dbReference>
<organism evidence="1 2">
    <name type="scientific">Pseudomonas putida (strain DOT-T1E)</name>
    <dbReference type="NCBI Taxonomy" id="1196325"/>
    <lineage>
        <taxon>Bacteria</taxon>
        <taxon>Pseudomonadati</taxon>
        <taxon>Pseudomonadota</taxon>
        <taxon>Gammaproteobacteria</taxon>
        <taxon>Pseudomonadales</taxon>
        <taxon>Pseudomonadaceae</taxon>
        <taxon>Pseudomonas</taxon>
    </lineage>
</organism>
<reference evidence="2" key="2">
    <citation type="journal article" date="2013" name="Microb. Biotechnol.">
        <title>Metabolic potential of the organic-solvent tolerant Pseudomonas putida DOT-T1E deduced from its annotated genome.</title>
        <authorList>
            <person name="Udaondo Z."/>
            <person name="Molina L."/>
            <person name="Daniels C."/>
            <person name="Gomez M.J."/>
            <person name="Molina-Henares M.A."/>
            <person name="Matilla M.A."/>
            <person name="Roca A."/>
            <person name="Fernandez M."/>
            <person name="Duque E."/>
            <person name="Segura A."/>
            <person name="Ramos J.L."/>
        </authorList>
    </citation>
    <scope>NUCLEOTIDE SEQUENCE [LARGE SCALE GENOMIC DNA]</scope>
    <source>
        <strain evidence="2">DOT-T1E</strain>
        <plasmid>Plasmid pGRT1</plasmid>
    </source>
</reference>
<dbReference type="EMBL" id="HM626202">
    <property type="protein sequence ID" value="AEK25407.1"/>
    <property type="molecule type" value="Genomic_DNA"/>
</dbReference>
<geneLocation type="plasmid" evidence="1 2">
    <name>pGRT1</name>
</geneLocation>
<accession>G0WPD7</accession>
<sequence length="102" mass="10967">MAGITGCIGKISTNPGLDCFAEVHMELEISTLQKTAQNWRDSNQCNQGGIVLVWQGAVYGWKNELRDPQHEQPGAIAVDPAGQVFIAEGGDAYNGATHWSPV</sequence>
<keyword evidence="1" id="KW-0614">Plasmid</keyword>
<dbReference type="AlphaFoldDB" id="G0WPD7"/>
<proteinExistence type="predicted"/>
<evidence type="ECO:0008006" key="3">
    <source>
        <dbReference type="Google" id="ProtNLM"/>
    </source>
</evidence>